<accession>A0A222VU24</accession>
<keyword evidence="3" id="KW-0812">Transmembrane</keyword>
<evidence type="ECO:0000256" key="1">
    <source>
        <dbReference type="ARBA" id="ARBA00022801"/>
    </source>
</evidence>
<gene>
    <name evidence="4" type="ORF">SAMN05421630_108162</name>
</gene>
<name>A0A222VU24_9PSEU</name>
<dbReference type="AlphaFoldDB" id="A0A222VU24"/>
<organism evidence="4 5">
    <name type="scientific">Prauserella marina</name>
    <dbReference type="NCBI Taxonomy" id="530584"/>
    <lineage>
        <taxon>Bacteria</taxon>
        <taxon>Bacillati</taxon>
        <taxon>Actinomycetota</taxon>
        <taxon>Actinomycetes</taxon>
        <taxon>Pseudonocardiales</taxon>
        <taxon>Pseudonocardiaceae</taxon>
        <taxon>Prauserella</taxon>
    </lineage>
</organism>
<dbReference type="Pfam" id="PF04203">
    <property type="entry name" value="Sortase"/>
    <property type="match status" value="1"/>
</dbReference>
<dbReference type="InterPro" id="IPR042001">
    <property type="entry name" value="Sortase_F"/>
</dbReference>
<feature type="transmembrane region" description="Helical" evidence="3">
    <location>
        <begin position="12"/>
        <end position="36"/>
    </location>
</feature>
<dbReference type="OrthoDB" id="525039at2"/>
<keyword evidence="3" id="KW-1133">Transmembrane helix</keyword>
<keyword evidence="1" id="KW-0378">Hydrolase</keyword>
<proteinExistence type="predicted"/>
<evidence type="ECO:0000313" key="5">
    <source>
        <dbReference type="Proteomes" id="UP000199494"/>
    </source>
</evidence>
<protein>
    <submittedName>
        <fullName evidence="4">Sortase family protein</fullName>
    </submittedName>
</protein>
<evidence type="ECO:0000256" key="2">
    <source>
        <dbReference type="SAM" id="MobiDB-lite"/>
    </source>
</evidence>
<dbReference type="InterPro" id="IPR023365">
    <property type="entry name" value="Sortase_dom-sf"/>
</dbReference>
<dbReference type="RefSeq" id="WP_091807789.1">
    <property type="nucleotide sequence ID" value="NZ_CP016353.1"/>
</dbReference>
<sequence>MAVTSRTRRPEAGRLGIAVAGVIVTLVAVVTGTSLISRGDDVTGLASGPSQAGTGSAGTGNDSVRKSLTGPVPRAHAPLPRALPGRMAIPSLGLTTGALIELGRTPSGVTEVPGTAHSAGWLGETVTPGERGAAVVTGHDDFAYERGVFHRLGDLRPGDTITVNRADGTGAVFTVYRVDRLPADSGLAVATRYTSYPELRLLTTSGEFDDSTSADKEAVLAFARLTSVTGQSL</sequence>
<dbReference type="Proteomes" id="UP000199494">
    <property type="component" value="Unassembled WGS sequence"/>
</dbReference>
<dbReference type="KEGG" id="pmad:BAY61_23205"/>
<feature type="compositionally biased region" description="Low complexity" evidence="2">
    <location>
        <begin position="71"/>
        <end position="82"/>
    </location>
</feature>
<dbReference type="InterPro" id="IPR005754">
    <property type="entry name" value="Sortase"/>
</dbReference>
<keyword evidence="3" id="KW-0472">Membrane</keyword>
<evidence type="ECO:0000313" key="4">
    <source>
        <dbReference type="EMBL" id="SDD43205.1"/>
    </source>
</evidence>
<dbReference type="SUPFAM" id="SSF63817">
    <property type="entry name" value="Sortase"/>
    <property type="match status" value="1"/>
</dbReference>
<feature type="compositionally biased region" description="Polar residues" evidence="2">
    <location>
        <begin position="48"/>
        <end position="62"/>
    </location>
</feature>
<feature type="region of interest" description="Disordered" evidence="2">
    <location>
        <begin position="39"/>
        <end position="82"/>
    </location>
</feature>
<dbReference type="EMBL" id="FMZE01000008">
    <property type="protein sequence ID" value="SDD43205.1"/>
    <property type="molecule type" value="Genomic_DNA"/>
</dbReference>
<dbReference type="CDD" id="cd05829">
    <property type="entry name" value="Sortase_F"/>
    <property type="match status" value="1"/>
</dbReference>
<keyword evidence="5" id="KW-1185">Reference proteome</keyword>
<evidence type="ECO:0000256" key="3">
    <source>
        <dbReference type="SAM" id="Phobius"/>
    </source>
</evidence>
<reference evidence="4 5" key="1">
    <citation type="submission" date="2016-10" db="EMBL/GenBank/DDBJ databases">
        <authorList>
            <person name="de Groot N.N."/>
        </authorList>
    </citation>
    <scope>NUCLEOTIDE SEQUENCE [LARGE SCALE GENOMIC DNA]</scope>
    <source>
        <strain evidence="4 5">CGMCC 4.5506</strain>
    </source>
</reference>
<dbReference type="STRING" id="530584.SAMN05421630_108162"/>
<dbReference type="GO" id="GO:0016787">
    <property type="term" value="F:hydrolase activity"/>
    <property type="evidence" value="ECO:0007669"/>
    <property type="project" value="UniProtKB-KW"/>
</dbReference>
<dbReference type="Gene3D" id="2.40.260.10">
    <property type="entry name" value="Sortase"/>
    <property type="match status" value="1"/>
</dbReference>